<accession>A0A1G7BDU2</accession>
<dbReference type="STRING" id="282683.SAMN04488105_102112"/>
<organism evidence="2 3">
    <name type="scientific">Salipiger thiooxidans</name>
    <dbReference type="NCBI Taxonomy" id="282683"/>
    <lineage>
        <taxon>Bacteria</taxon>
        <taxon>Pseudomonadati</taxon>
        <taxon>Pseudomonadota</taxon>
        <taxon>Alphaproteobacteria</taxon>
        <taxon>Rhodobacterales</taxon>
        <taxon>Roseobacteraceae</taxon>
        <taxon>Salipiger</taxon>
    </lineage>
</organism>
<sequence>MGSVALLPRSDADRLLAMRQGLRGGAACADLGTMSMIATHDLSGALQRLEKLFEDKLALSRGGFESRAARARRVLPRRLQGDLTRVLAARRVEGNPKLSRITGDAALGASLGRLEAYLGSYDRADRRKGRVLSVLAAVILNAVAIFALVMAVLLWRGFV</sequence>
<evidence type="ECO:0000313" key="2">
    <source>
        <dbReference type="EMBL" id="SDE25219.1"/>
    </source>
</evidence>
<feature type="transmembrane region" description="Helical" evidence="1">
    <location>
        <begin position="131"/>
        <end position="155"/>
    </location>
</feature>
<keyword evidence="1" id="KW-0472">Membrane</keyword>
<reference evidence="3" key="1">
    <citation type="submission" date="2016-10" db="EMBL/GenBank/DDBJ databases">
        <authorList>
            <person name="Varghese N."/>
            <person name="Submissions S."/>
        </authorList>
    </citation>
    <scope>NUCLEOTIDE SEQUENCE [LARGE SCALE GENOMIC DNA]</scope>
    <source>
        <strain evidence="3">DSM 10146</strain>
    </source>
</reference>
<keyword evidence="1" id="KW-1133">Transmembrane helix</keyword>
<keyword evidence="3" id="KW-1185">Reference proteome</keyword>
<evidence type="ECO:0000313" key="3">
    <source>
        <dbReference type="Proteomes" id="UP000198994"/>
    </source>
</evidence>
<evidence type="ECO:0000256" key="1">
    <source>
        <dbReference type="SAM" id="Phobius"/>
    </source>
</evidence>
<keyword evidence="1" id="KW-0812">Transmembrane</keyword>
<dbReference type="Proteomes" id="UP000198994">
    <property type="component" value="Unassembled WGS sequence"/>
</dbReference>
<protein>
    <submittedName>
        <fullName evidence="2">Uncharacterized protein</fullName>
    </submittedName>
</protein>
<name>A0A1G7BDU2_9RHOB</name>
<dbReference type="AlphaFoldDB" id="A0A1G7BDU2"/>
<gene>
    <name evidence="2" type="ORF">SAMN04488105_102112</name>
</gene>
<dbReference type="EMBL" id="FNAV01000002">
    <property type="protein sequence ID" value="SDE25219.1"/>
    <property type="molecule type" value="Genomic_DNA"/>
</dbReference>
<proteinExistence type="predicted"/>